<accession>A0AAU9VWL0</accession>
<dbReference type="InterPro" id="IPR016197">
    <property type="entry name" value="Chromo-like_dom_sf"/>
</dbReference>
<evidence type="ECO:0000259" key="1">
    <source>
        <dbReference type="PROSITE" id="PS50013"/>
    </source>
</evidence>
<feature type="domain" description="Chromo" evidence="1">
    <location>
        <begin position="80"/>
        <end position="107"/>
    </location>
</feature>
<comment type="caution">
    <text evidence="2">The sequence shown here is derived from an EMBL/GenBank/DDBJ whole genome shotgun (WGS) entry which is preliminary data.</text>
</comment>
<dbReference type="Proteomes" id="UP001159428">
    <property type="component" value="Unassembled WGS sequence"/>
</dbReference>
<organism evidence="2 3">
    <name type="scientific">Pocillopora meandrina</name>
    <dbReference type="NCBI Taxonomy" id="46732"/>
    <lineage>
        <taxon>Eukaryota</taxon>
        <taxon>Metazoa</taxon>
        <taxon>Cnidaria</taxon>
        <taxon>Anthozoa</taxon>
        <taxon>Hexacorallia</taxon>
        <taxon>Scleractinia</taxon>
        <taxon>Astrocoeniina</taxon>
        <taxon>Pocilloporidae</taxon>
        <taxon>Pocillopora</taxon>
    </lineage>
</organism>
<dbReference type="PROSITE" id="PS50013">
    <property type="entry name" value="CHROMO_2"/>
    <property type="match status" value="1"/>
</dbReference>
<dbReference type="SUPFAM" id="SSF54160">
    <property type="entry name" value="Chromo domain-like"/>
    <property type="match status" value="1"/>
</dbReference>
<dbReference type="PANTHER" id="PTHR46585">
    <property type="entry name" value="INTEGRASE CORE DOMAIN CONTAINING PROTEIN"/>
    <property type="match status" value="1"/>
</dbReference>
<dbReference type="EMBL" id="CALNXJ010000005">
    <property type="protein sequence ID" value="CAH3039888.1"/>
    <property type="molecule type" value="Genomic_DNA"/>
</dbReference>
<evidence type="ECO:0000313" key="2">
    <source>
        <dbReference type="EMBL" id="CAH3039888.1"/>
    </source>
</evidence>
<reference evidence="2 3" key="1">
    <citation type="submission" date="2022-05" db="EMBL/GenBank/DDBJ databases">
        <authorList>
            <consortium name="Genoscope - CEA"/>
            <person name="William W."/>
        </authorList>
    </citation>
    <scope>NUCLEOTIDE SEQUENCE [LARGE SCALE GENOMIC DNA]</scope>
</reference>
<dbReference type="AlphaFoldDB" id="A0AAU9VWL0"/>
<proteinExistence type="predicted"/>
<keyword evidence="3" id="KW-1185">Reference proteome</keyword>
<dbReference type="InterPro" id="IPR000953">
    <property type="entry name" value="Chromo/chromo_shadow_dom"/>
</dbReference>
<gene>
    <name evidence="2" type="ORF">PMEA_00025489</name>
</gene>
<dbReference type="PANTHER" id="PTHR46585:SF1">
    <property type="entry name" value="CHROMO DOMAIN-CONTAINING PROTEIN"/>
    <property type="match status" value="1"/>
</dbReference>
<sequence length="116" mass="14120">MKEKMWKYFLANSTEKYIEVRIVKKKKAFEKGYIPRWTEEVFTISNQQHTRPPTHKIQDYNGKDINYSRHELLKTTQDVYRIEKVIKSKGNKVLVKWKGYSDEFNSWVDKNERMDL</sequence>
<evidence type="ECO:0000313" key="3">
    <source>
        <dbReference type="Proteomes" id="UP001159428"/>
    </source>
</evidence>
<name>A0AAU9VWL0_9CNID</name>
<protein>
    <recommendedName>
        <fullName evidence="1">Chromo domain-containing protein</fullName>
    </recommendedName>
</protein>
<dbReference type="Gene3D" id="2.40.50.40">
    <property type="match status" value="1"/>
</dbReference>